<protein>
    <recommendedName>
        <fullName evidence="9">Aminodeoxychorismate lyase</fullName>
        <ecNumber evidence="6">4.1.3.38</ecNumber>
    </recommendedName>
    <alternativeName>
        <fullName evidence="10">4-amino-4-deoxychorismate lyase</fullName>
    </alternativeName>
</protein>
<keyword evidence="13" id="KW-0456">Lyase</keyword>
<dbReference type="Gene3D" id="3.20.10.10">
    <property type="entry name" value="D-amino Acid Aminotransferase, subunit A, domain 2"/>
    <property type="match status" value="1"/>
</dbReference>
<keyword evidence="3 12" id="KW-0663">Pyridoxal phosphate</keyword>
<organism evidence="13 14">
    <name type="scientific">Legionella santicrucis</name>
    <dbReference type="NCBI Taxonomy" id="45074"/>
    <lineage>
        <taxon>Bacteria</taxon>
        <taxon>Pseudomonadati</taxon>
        <taxon>Pseudomonadota</taxon>
        <taxon>Gammaproteobacteria</taxon>
        <taxon>Legionellales</taxon>
        <taxon>Legionellaceae</taxon>
        <taxon>Legionella</taxon>
    </lineage>
</organism>
<evidence type="ECO:0000256" key="9">
    <source>
        <dbReference type="ARBA" id="ARBA00069174"/>
    </source>
</evidence>
<dbReference type="Pfam" id="PF01063">
    <property type="entry name" value="Aminotran_4"/>
    <property type="match status" value="1"/>
</dbReference>
<keyword evidence="4" id="KW-0289">Folate biosynthesis</keyword>
<evidence type="ECO:0000256" key="3">
    <source>
        <dbReference type="ARBA" id="ARBA00022898"/>
    </source>
</evidence>
<dbReference type="InterPro" id="IPR036038">
    <property type="entry name" value="Aminotransferase-like"/>
</dbReference>
<evidence type="ECO:0000313" key="14">
    <source>
        <dbReference type="Proteomes" id="UP000054703"/>
    </source>
</evidence>
<comment type="catalytic activity">
    <reaction evidence="7">
        <text>4-amino-4-deoxychorismate = 4-aminobenzoate + pyruvate + H(+)</text>
        <dbReference type="Rhea" id="RHEA:16201"/>
        <dbReference type="ChEBI" id="CHEBI:15361"/>
        <dbReference type="ChEBI" id="CHEBI:15378"/>
        <dbReference type="ChEBI" id="CHEBI:17836"/>
        <dbReference type="ChEBI" id="CHEBI:58406"/>
        <dbReference type="EC" id="4.1.3.38"/>
    </reaction>
</comment>
<dbReference type="AlphaFoldDB" id="A0A0W0Y8R5"/>
<dbReference type="RefSeq" id="WP_058515627.1">
    <property type="nucleotide sequence ID" value="NZ_CAAAIH010000001.1"/>
</dbReference>
<dbReference type="Proteomes" id="UP000054703">
    <property type="component" value="Unassembled WGS sequence"/>
</dbReference>
<dbReference type="InterPro" id="IPR018300">
    <property type="entry name" value="Aminotrans_IV_CS"/>
</dbReference>
<dbReference type="SUPFAM" id="SSF56752">
    <property type="entry name" value="D-aminoacid aminotransferase-like PLP-dependent enzymes"/>
    <property type="match status" value="1"/>
</dbReference>
<dbReference type="FunFam" id="3.20.10.10:FF:000002">
    <property type="entry name" value="D-alanine aminotransferase"/>
    <property type="match status" value="1"/>
</dbReference>
<comment type="function">
    <text evidence="8">Involved in the biosynthesis of p-aminobenzoate (PABA), a precursor of tetrahydrofolate. Converts 4-amino-4-deoxychorismate into 4-aminobenzoate (PABA) and pyruvate.</text>
</comment>
<gene>
    <name evidence="13" type="ORF">Lsan_3730</name>
</gene>
<sequence>MIRTRVLSDGGENNLAFPTDDRIFLGEGLFETLKVESGKPCFAYLHWQRLSESAQKLGMPFDLTFEHWLEHLLHKIKSDNLYHGGIKAILSGGSAPRGLAVRGQISQLVLQTFNYTVETHPLRLVSVPWLRDAANPVFQVKSVNYLEAILARRHAIALGADDALFFNLQHHVTETTCANLFIIQKQCLLTPPVTDGVLPGITRARIFKLSKQLNIDCIEVSLTKSMLIEADVVFLVNSLQGIRSACSLDDMTFATDHPFLNQLTSSLSVGSTI</sequence>
<dbReference type="Gene3D" id="3.30.470.10">
    <property type="match status" value="1"/>
</dbReference>
<comment type="cofactor">
    <cofactor evidence="1 12">
        <name>pyridoxal 5'-phosphate</name>
        <dbReference type="ChEBI" id="CHEBI:597326"/>
    </cofactor>
</comment>
<dbReference type="PANTHER" id="PTHR42743">
    <property type="entry name" value="AMINO-ACID AMINOTRANSFERASE"/>
    <property type="match status" value="1"/>
</dbReference>
<evidence type="ECO:0000256" key="11">
    <source>
        <dbReference type="RuleBase" id="RU004106"/>
    </source>
</evidence>
<keyword evidence="14" id="KW-1185">Reference proteome</keyword>
<reference evidence="13 14" key="1">
    <citation type="submission" date="2015-11" db="EMBL/GenBank/DDBJ databases">
        <title>Genomic analysis of 38 Legionella species identifies large and diverse effector repertoires.</title>
        <authorList>
            <person name="Burstein D."/>
            <person name="Amaro F."/>
            <person name="Zusman T."/>
            <person name="Lifshitz Z."/>
            <person name="Cohen O."/>
            <person name="Gilbert J.A."/>
            <person name="Pupko T."/>
            <person name="Shuman H.A."/>
            <person name="Segal G."/>
        </authorList>
    </citation>
    <scope>NUCLEOTIDE SEQUENCE [LARGE SCALE GENOMIC DNA]</scope>
    <source>
        <strain evidence="13 14">SC-63-C7</strain>
    </source>
</reference>
<dbReference type="InterPro" id="IPR043131">
    <property type="entry name" value="BCAT-like_N"/>
</dbReference>
<dbReference type="InterPro" id="IPR043132">
    <property type="entry name" value="BCAT-like_C"/>
</dbReference>
<dbReference type="GO" id="GO:0008153">
    <property type="term" value="P:4-aminobenzoate biosynthetic process"/>
    <property type="evidence" value="ECO:0007669"/>
    <property type="project" value="TreeGrafter"/>
</dbReference>
<evidence type="ECO:0000256" key="5">
    <source>
        <dbReference type="ARBA" id="ARBA00035633"/>
    </source>
</evidence>
<evidence type="ECO:0000256" key="10">
    <source>
        <dbReference type="ARBA" id="ARBA00080135"/>
    </source>
</evidence>
<evidence type="ECO:0000256" key="8">
    <source>
        <dbReference type="ARBA" id="ARBA00054027"/>
    </source>
</evidence>
<evidence type="ECO:0000256" key="7">
    <source>
        <dbReference type="ARBA" id="ARBA00049529"/>
    </source>
</evidence>
<accession>A0A0W0Y8R5</accession>
<evidence type="ECO:0000256" key="12">
    <source>
        <dbReference type="RuleBase" id="RU004516"/>
    </source>
</evidence>
<dbReference type="GO" id="GO:0008696">
    <property type="term" value="F:4-amino-4-deoxychorismate lyase activity"/>
    <property type="evidence" value="ECO:0007669"/>
    <property type="project" value="UniProtKB-EC"/>
</dbReference>
<dbReference type="EMBL" id="LNYU01000091">
    <property type="protein sequence ID" value="KTD53320.1"/>
    <property type="molecule type" value="Genomic_DNA"/>
</dbReference>
<evidence type="ECO:0000256" key="6">
    <source>
        <dbReference type="ARBA" id="ARBA00035676"/>
    </source>
</evidence>
<evidence type="ECO:0000313" key="13">
    <source>
        <dbReference type="EMBL" id="KTD53320.1"/>
    </source>
</evidence>
<dbReference type="STRING" id="45074.Lsan_3730"/>
<dbReference type="EC" id="4.1.3.38" evidence="6"/>
<dbReference type="GO" id="GO:0005829">
    <property type="term" value="C:cytosol"/>
    <property type="evidence" value="ECO:0007669"/>
    <property type="project" value="TreeGrafter"/>
</dbReference>
<comment type="similarity">
    <text evidence="2 11">Belongs to the class-IV pyridoxal-phosphate-dependent aminotransferase family.</text>
</comment>
<comment type="pathway">
    <text evidence="5">Cofactor biosynthesis; tetrahydrofolate biosynthesis; 4-aminobenzoate from chorismate: step 2/2.</text>
</comment>
<comment type="caution">
    <text evidence="13">The sequence shown here is derived from an EMBL/GenBank/DDBJ whole genome shotgun (WGS) entry which is preliminary data.</text>
</comment>
<proteinExistence type="inferred from homology"/>
<evidence type="ECO:0000256" key="2">
    <source>
        <dbReference type="ARBA" id="ARBA00009320"/>
    </source>
</evidence>
<name>A0A0W0Y8R5_9GAMM</name>
<dbReference type="GO" id="GO:0046656">
    <property type="term" value="P:folic acid biosynthetic process"/>
    <property type="evidence" value="ECO:0007669"/>
    <property type="project" value="UniProtKB-KW"/>
</dbReference>
<evidence type="ECO:0000256" key="1">
    <source>
        <dbReference type="ARBA" id="ARBA00001933"/>
    </source>
</evidence>
<dbReference type="InterPro" id="IPR001544">
    <property type="entry name" value="Aminotrans_IV"/>
</dbReference>
<dbReference type="InterPro" id="IPR050571">
    <property type="entry name" value="Class-IV_PLP-Dep_Aminotrnsfr"/>
</dbReference>
<dbReference type="CDD" id="cd00449">
    <property type="entry name" value="PLPDE_IV"/>
    <property type="match status" value="1"/>
</dbReference>
<dbReference type="OrthoDB" id="9805628at2"/>
<dbReference type="PANTHER" id="PTHR42743:SF2">
    <property type="entry name" value="AMINODEOXYCHORISMATE LYASE"/>
    <property type="match status" value="1"/>
</dbReference>
<evidence type="ECO:0000256" key="4">
    <source>
        <dbReference type="ARBA" id="ARBA00022909"/>
    </source>
</evidence>
<dbReference type="PROSITE" id="PS00770">
    <property type="entry name" value="AA_TRANSFER_CLASS_4"/>
    <property type="match status" value="1"/>
</dbReference>
<dbReference type="PATRIC" id="fig|45074.5.peg.4009"/>